<comment type="caution">
    <text evidence="2">The sequence shown here is derived from an EMBL/GenBank/DDBJ whole genome shotgun (WGS) entry which is preliminary data.</text>
</comment>
<reference evidence="2 3" key="1">
    <citation type="submission" date="2023-12" db="EMBL/GenBank/DDBJ databases">
        <title>Baltic Sea Cyanobacteria.</title>
        <authorList>
            <person name="Delbaje E."/>
            <person name="Fewer D.P."/>
            <person name="Shishido T.K."/>
        </authorList>
    </citation>
    <scope>NUCLEOTIDE SEQUENCE [LARGE SCALE GENOMIC DNA]</scope>
    <source>
        <strain evidence="2 3">UHCC 0139</strain>
    </source>
</reference>
<organism evidence="2 3">
    <name type="scientific">Cyanobium gracile UHCC 0139</name>
    <dbReference type="NCBI Taxonomy" id="3110308"/>
    <lineage>
        <taxon>Bacteria</taxon>
        <taxon>Bacillati</taxon>
        <taxon>Cyanobacteriota</taxon>
        <taxon>Cyanophyceae</taxon>
        <taxon>Synechococcales</taxon>
        <taxon>Prochlorococcaceae</taxon>
        <taxon>Cyanobium</taxon>
    </lineage>
</organism>
<keyword evidence="1" id="KW-0472">Membrane</keyword>
<protein>
    <submittedName>
        <fullName evidence="2">Uncharacterized protein</fullName>
    </submittedName>
</protein>
<accession>A0ABU5RSG1</accession>
<gene>
    <name evidence="2" type="ORF">VB738_05325</name>
</gene>
<evidence type="ECO:0000313" key="3">
    <source>
        <dbReference type="Proteomes" id="UP001304461"/>
    </source>
</evidence>
<evidence type="ECO:0000313" key="2">
    <source>
        <dbReference type="EMBL" id="MEA5390681.1"/>
    </source>
</evidence>
<name>A0ABU5RSG1_9CYAN</name>
<sequence>MGPSSPGGQRDPALLLWPLASLLLPLLPLLVLAISALEWPRRLVMVVPEGPRVLSAPFELRDGWLGSPRLTLAAEIPPNSSVELEVALLDGGGRTVLSLTKDGWRASGTWAEGGESGTWEEGDAGLALAMRPGQTGRFQLAVQLQDLLDDAGRPLPTPVVVRGSVRNHSVDVPLLLFTTVVTWATALVLLKACYGIGRGRWVRRSDDGIAAIRCDAGGPGLVRVGVVARWELPHDDPPLGQPPATTAIELRVCDALGRPRLQHRQTLAVAHHSSDGDHWLSAQHMIHLRLPEPGCYRFRVQLPETFRADGDLWEIEWLRLTVEDGLRTARPVPVLTLEGPMEGR</sequence>
<keyword evidence="3" id="KW-1185">Reference proteome</keyword>
<dbReference type="RefSeq" id="WP_323304757.1">
    <property type="nucleotide sequence ID" value="NZ_JAYGHX010000002.1"/>
</dbReference>
<dbReference type="EMBL" id="JAYGHX010000002">
    <property type="protein sequence ID" value="MEA5390681.1"/>
    <property type="molecule type" value="Genomic_DNA"/>
</dbReference>
<dbReference type="Proteomes" id="UP001304461">
    <property type="component" value="Unassembled WGS sequence"/>
</dbReference>
<keyword evidence="1" id="KW-1133">Transmembrane helix</keyword>
<feature type="transmembrane region" description="Helical" evidence="1">
    <location>
        <begin position="174"/>
        <end position="194"/>
    </location>
</feature>
<keyword evidence="1" id="KW-0812">Transmembrane</keyword>
<proteinExistence type="predicted"/>
<evidence type="ECO:0000256" key="1">
    <source>
        <dbReference type="SAM" id="Phobius"/>
    </source>
</evidence>